<dbReference type="Pfam" id="PF14384">
    <property type="entry name" value="BrnA_antitoxin"/>
    <property type="match status" value="1"/>
</dbReference>
<evidence type="ECO:0000313" key="1">
    <source>
        <dbReference type="EMBL" id="MBB4065674.1"/>
    </source>
</evidence>
<organism evidence="1 2">
    <name type="scientific">Gellertiella hungarica</name>
    <dbReference type="NCBI Taxonomy" id="1572859"/>
    <lineage>
        <taxon>Bacteria</taxon>
        <taxon>Pseudomonadati</taxon>
        <taxon>Pseudomonadota</taxon>
        <taxon>Alphaproteobacteria</taxon>
        <taxon>Hyphomicrobiales</taxon>
        <taxon>Rhizobiaceae</taxon>
        <taxon>Gellertiella</taxon>
    </lineage>
</organism>
<comment type="caution">
    <text evidence="1">The sequence shown here is derived from an EMBL/GenBank/DDBJ whole genome shotgun (WGS) entry which is preliminary data.</text>
</comment>
<name>A0A7W6J6J2_9HYPH</name>
<dbReference type="AlphaFoldDB" id="A0A7W6J6J2"/>
<accession>A0A7W6J6J2</accession>
<gene>
    <name evidence="1" type="ORF">GGR23_002881</name>
</gene>
<reference evidence="1 2" key="1">
    <citation type="submission" date="2020-08" db="EMBL/GenBank/DDBJ databases">
        <title>Genomic Encyclopedia of Type Strains, Phase IV (KMG-IV): sequencing the most valuable type-strain genomes for metagenomic binning, comparative biology and taxonomic classification.</title>
        <authorList>
            <person name="Goeker M."/>
        </authorList>
    </citation>
    <scope>NUCLEOTIDE SEQUENCE [LARGE SCALE GENOMIC DNA]</scope>
    <source>
        <strain evidence="1 2">DSM 29853</strain>
    </source>
</reference>
<dbReference type="EMBL" id="JACIEZ010000005">
    <property type="protein sequence ID" value="MBB4065674.1"/>
    <property type="molecule type" value="Genomic_DNA"/>
</dbReference>
<dbReference type="RefSeq" id="WP_183366964.1">
    <property type="nucleotide sequence ID" value="NZ_JACIEZ010000005.1"/>
</dbReference>
<keyword evidence="2" id="KW-1185">Reference proteome</keyword>
<dbReference type="Proteomes" id="UP000528286">
    <property type="component" value="Unassembled WGS sequence"/>
</dbReference>
<dbReference type="InterPro" id="IPR025528">
    <property type="entry name" value="BrnA_antitoxin"/>
</dbReference>
<sequence>MVKIYPTLKEFVPGRGYTKDDWDDVDSPELTEEELRSMRPAKEALPPEIYEALVEMQRQRGRPTVESPKKQVTLRLDADLVAHFKAGGKGWQSRMNAALRKAAGLDPA</sequence>
<proteinExistence type="predicted"/>
<evidence type="ECO:0000313" key="2">
    <source>
        <dbReference type="Proteomes" id="UP000528286"/>
    </source>
</evidence>
<protein>
    <submittedName>
        <fullName evidence="1">Uncharacterized protein (DUF4415 family)</fullName>
    </submittedName>
</protein>